<evidence type="ECO:0000259" key="1">
    <source>
        <dbReference type="PROSITE" id="PS51186"/>
    </source>
</evidence>
<proteinExistence type="predicted"/>
<dbReference type="PANTHER" id="PTHR43441:SF10">
    <property type="entry name" value="ACETYLTRANSFERASE"/>
    <property type="match status" value="1"/>
</dbReference>
<organism evidence="2 3">
    <name type="scientific">Microbispora corallina</name>
    <dbReference type="NCBI Taxonomy" id="83302"/>
    <lineage>
        <taxon>Bacteria</taxon>
        <taxon>Bacillati</taxon>
        <taxon>Actinomycetota</taxon>
        <taxon>Actinomycetes</taxon>
        <taxon>Streptosporangiales</taxon>
        <taxon>Streptosporangiaceae</taxon>
        <taxon>Microbispora</taxon>
    </lineage>
</organism>
<dbReference type="InterPro" id="IPR051908">
    <property type="entry name" value="Ribosomal_N-acetyltransferase"/>
</dbReference>
<dbReference type="Pfam" id="PF13302">
    <property type="entry name" value="Acetyltransf_3"/>
    <property type="match status" value="2"/>
</dbReference>
<evidence type="ECO:0000313" key="3">
    <source>
        <dbReference type="Proteomes" id="UP000603904"/>
    </source>
</evidence>
<dbReference type="SUPFAM" id="SSF55729">
    <property type="entry name" value="Acyl-CoA N-acyltransferases (Nat)"/>
    <property type="match status" value="2"/>
</dbReference>
<dbReference type="Gene3D" id="3.40.630.30">
    <property type="match status" value="2"/>
</dbReference>
<comment type="caution">
    <text evidence="2">The sequence shown here is derived from an EMBL/GenBank/DDBJ whole genome shotgun (WGS) entry which is preliminary data.</text>
</comment>
<feature type="domain" description="N-acetyltransferase" evidence="1">
    <location>
        <begin position="203"/>
        <end position="368"/>
    </location>
</feature>
<dbReference type="EMBL" id="BOOC01000025">
    <property type="protein sequence ID" value="GIH41769.1"/>
    <property type="molecule type" value="Genomic_DNA"/>
</dbReference>
<accession>A0ABQ4G3Z4</accession>
<dbReference type="PROSITE" id="PS51186">
    <property type="entry name" value="GNAT"/>
    <property type="match status" value="2"/>
</dbReference>
<keyword evidence="3" id="KW-1185">Reference proteome</keyword>
<evidence type="ECO:0000313" key="2">
    <source>
        <dbReference type="EMBL" id="GIH41769.1"/>
    </source>
</evidence>
<dbReference type="InterPro" id="IPR000182">
    <property type="entry name" value="GNAT_dom"/>
</dbReference>
<feature type="domain" description="N-acetyltransferase" evidence="1">
    <location>
        <begin position="23"/>
        <end position="171"/>
    </location>
</feature>
<protein>
    <recommendedName>
        <fullName evidence="1">N-acetyltransferase domain-containing protein</fullName>
    </recommendedName>
</protein>
<dbReference type="InterPro" id="IPR016181">
    <property type="entry name" value="Acyl_CoA_acyltransferase"/>
</dbReference>
<sequence length="368" mass="39090">MPLETIPAGSAVLRLPNEGDAGDVARACADPDVVRYIPLVPSPYSRDDALYWITKAVPATWEAGGADFLIADGASGGALGTVGLKPPDRFGNSEVGYWLAPWARGRGVATEAVRALSAWGFAHGLPRITLLADVENVPSQRVAMRSGFTLEGVQRGAAGGRDGRRVDLTAYARLAGDPGDPVTPYLPFLPGGFPGGELTDGVVRLTPLTTDDAEECHRLRTVPDVAASRVPPAPVTYAATLDVCRRNGHLWLAGRQAEMAIRDARTGALAGDVQLSNVVPPLDQAMVGYSLHPEFRGRGFTARAVRLLADWAFASTPLRRLVAGTAPGNTASHRVLERAGFTRELLVRGLLPGPDGTRVDDLQWARSR</sequence>
<gene>
    <name evidence="2" type="ORF">Mco01_47690</name>
</gene>
<name>A0ABQ4G3Z4_9ACTN</name>
<dbReference type="Proteomes" id="UP000603904">
    <property type="component" value="Unassembled WGS sequence"/>
</dbReference>
<dbReference type="PANTHER" id="PTHR43441">
    <property type="entry name" value="RIBOSOMAL-PROTEIN-SERINE ACETYLTRANSFERASE"/>
    <property type="match status" value="1"/>
</dbReference>
<reference evidence="2 3" key="1">
    <citation type="submission" date="2021-01" db="EMBL/GenBank/DDBJ databases">
        <title>Whole genome shotgun sequence of Microbispora corallina NBRC 16416.</title>
        <authorList>
            <person name="Komaki H."/>
            <person name="Tamura T."/>
        </authorList>
    </citation>
    <scope>NUCLEOTIDE SEQUENCE [LARGE SCALE GENOMIC DNA]</scope>
    <source>
        <strain evidence="2 3">NBRC 16416</strain>
    </source>
</reference>